<proteinExistence type="predicted"/>
<gene>
    <name evidence="1" type="ORF">SHK19_03395</name>
</gene>
<sequence length="447" mass="50124">MERMSAADRLERHYEEVAECFEEASTGDYGALVVPTGNSDEPMHRWFHLKEAFSYQLLPRVLKDTGLADLKELTVFEPFAGSGTVAATLVQMITDGQLSRASYMGLEANPFLHLLSSAKLAAAQHPPTEFDALAASVVEASQVVDPDSLEAPALATFRSGYFDSDSLLGLLRLRQAIKGSPASSVERRLLMICLAATIEPSSFLRKDGRALRRVTEPRTNDPFGWFKAIAEIVHEDLPRRPVSITGRSHHGDVRDFEVPPTDEAASDLSLFSPPYPNNIDYTEVYKLETWFLNFINSHDEFRAQRRTSLRSHGSLKWQEEYRFHDSTHRREIEDLVSPLLAVIPADRYRSARRQLVLGYVDDMFTTLLKVERCLRKGGQMVCVVGNSLHGSHDQQLLIAADLLIARLSELAGLNVDRLEVARVPTRRRSASRFLRETAIFASKPASE</sequence>
<evidence type="ECO:0000313" key="2">
    <source>
        <dbReference type="Proteomes" id="UP001327225"/>
    </source>
</evidence>
<dbReference type="InterPro" id="IPR029063">
    <property type="entry name" value="SAM-dependent_MTases_sf"/>
</dbReference>
<evidence type="ECO:0000313" key="1">
    <source>
        <dbReference type="EMBL" id="WQQ27278.1"/>
    </source>
</evidence>
<dbReference type="EMBL" id="CP141059">
    <property type="protein sequence ID" value="WQQ27278.1"/>
    <property type="molecule type" value="Genomic_DNA"/>
</dbReference>
<reference evidence="2" key="1">
    <citation type="submission" date="2023-12" db="EMBL/GenBank/DDBJ databases">
        <title>Novel species in genus Nocardioides.</title>
        <authorList>
            <person name="Zhou H."/>
        </authorList>
    </citation>
    <scope>NUCLEOTIDE SEQUENCE [LARGE SCALE GENOMIC DNA]</scope>
    <source>
        <strain evidence="2">HM61</strain>
    </source>
</reference>
<dbReference type="RefSeq" id="WP_322937857.1">
    <property type="nucleotide sequence ID" value="NZ_CP141059.1"/>
</dbReference>
<dbReference type="SUPFAM" id="SSF53335">
    <property type="entry name" value="S-adenosyl-L-methionine-dependent methyltransferases"/>
    <property type="match status" value="1"/>
</dbReference>
<dbReference type="Gene3D" id="3.40.50.150">
    <property type="entry name" value="Vaccinia Virus protein VP39"/>
    <property type="match status" value="1"/>
</dbReference>
<dbReference type="Proteomes" id="UP001327225">
    <property type="component" value="Chromosome"/>
</dbReference>
<organism evidence="1 2">
    <name type="scientific">Nocardioides bizhenqiangii</name>
    <dbReference type="NCBI Taxonomy" id="3095076"/>
    <lineage>
        <taxon>Bacteria</taxon>
        <taxon>Bacillati</taxon>
        <taxon>Actinomycetota</taxon>
        <taxon>Actinomycetes</taxon>
        <taxon>Propionibacteriales</taxon>
        <taxon>Nocardioidaceae</taxon>
        <taxon>Nocardioides</taxon>
    </lineage>
</organism>
<protein>
    <submittedName>
        <fullName evidence="1">Uncharacterized protein</fullName>
    </submittedName>
</protein>
<accession>A0ABZ0ZVK6</accession>
<name>A0ABZ0ZVK6_9ACTN</name>
<keyword evidence="2" id="KW-1185">Reference proteome</keyword>